<dbReference type="InterPro" id="IPR007125">
    <property type="entry name" value="H2A/H2B/H3"/>
</dbReference>
<evidence type="ECO:0000256" key="6">
    <source>
        <dbReference type="ARBA" id="ARBA00023242"/>
    </source>
</evidence>
<evidence type="ECO:0000256" key="7">
    <source>
        <dbReference type="ARBA" id="ARBA00038129"/>
    </source>
</evidence>
<evidence type="ECO:0000313" key="10">
    <source>
        <dbReference type="Proteomes" id="UP001497744"/>
    </source>
</evidence>
<dbReference type="GO" id="GO:0005634">
    <property type="term" value="C:nucleus"/>
    <property type="evidence" value="ECO:0007669"/>
    <property type="project" value="UniProtKB-SubCell"/>
</dbReference>
<keyword evidence="10" id="KW-1185">Reference proteome</keyword>
<evidence type="ECO:0000256" key="1">
    <source>
        <dbReference type="ARBA" id="ARBA00004123"/>
    </source>
</evidence>
<evidence type="ECO:0000256" key="4">
    <source>
        <dbReference type="ARBA" id="ARBA00023159"/>
    </source>
</evidence>
<gene>
    <name evidence="9" type="ORF">BcabD6B2_36700</name>
</gene>
<dbReference type="InterPro" id="IPR050568">
    <property type="entry name" value="Transcr_DNA_Rep_Reg"/>
</dbReference>
<dbReference type="PANTHER" id="PTHR10252">
    <property type="entry name" value="HISTONE-LIKE TRANSCRIPTION FACTOR CCAAT-RELATED"/>
    <property type="match status" value="1"/>
</dbReference>
<dbReference type="GO" id="GO:0000978">
    <property type="term" value="F:RNA polymerase II cis-regulatory region sequence-specific DNA binding"/>
    <property type="evidence" value="ECO:0007669"/>
    <property type="project" value="TreeGrafter"/>
</dbReference>
<evidence type="ECO:0000256" key="3">
    <source>
        <dbReference type="ARBA" id="ARBA00023125"/>
    </source>
</evidence>
<keyword evidence="6" id="KW-0539">Nucleus</keyword>
<comment type="subcellular location">
    <subcellularLocation>
        <location evidence="1">Nucleus</location>
    </subcellularLocation>
</comment>
<dbReference type="GO" id="GO:0000981">
    <property type="term" value="F:DNA-binding transcription factor activity, RNA polymerase II-specific"/>
    <property type="evidence" value="ECO:0007669"/>
    <property type="project" value="TreeGrafter"/>
</dbReference>
<dbReference type="GO" id="GO:0046982">
    <property type="term" value="F:protein heterodimerization activity"/>
    <property type="evidence" value="ECO:0007669"/>
    <property type="project" value="InterPro"/>
</dbReference>
<keyword evidence="3" id="KW-0238">DNA-binding</keyword>
<name>A0AAV4LWV8_BABCB</name>
<evidence type="ECO:0000256" key="5">
    <source>
        <dbReference type="ARBA" id="ARBA00023163"/>
    </source>
</evidence>
<keyword evidence="5" id="KW-0804">Transcription</keyword>
<dbReference type="Pfam" id="PF00125">
    <property type="entry name" value="Histone"/>
    <property type="match status" value="1"/>
</dbReference>
<dbReference type="PANTHER" id="PTHR10252:SF8">
    <property type="entry name" value="NUCLEAR TRANSCRIPTION FACTOR Y SUBUNIT GAMMA"/>
    <property type="match status" value="1"/>
</dbReference>
<keyword evidence="2" id="KW-0805">Transcription regulation</keyword>
<dbReference type="CDD" id="cd22908">
    <property type="entry name" value="HFD_NFYC-like"/>
    <property type="match status" value="1"/>
</dbReference>
<dbReference type="RefSeq" id="XP_067716304.1">
    <property type="nucleotide sequence ID" value="XM_067860203.1"/>
</dbReference>
<evidence type="ECO:0000256" key="2">
    <source>
        <dbReference type="ARBA" id="ARBA00023015"/>
    </source>
</evidence>
<protein>
    <submittedName>
        <fullName evidence="9">Nuclear transcription factor Y subunit C-2</fullName>
    </submittedName>
</protein>
<reference evidence="9 10" key="1">
    <citation type="submission" date="2021-06" db="EMBL/GenBank/DDBJ databases">
        <title>Genome sequence of Babesia caballi.</title>
        <authorList>
            <person name="Yamagishi J."/>
            <person name="Kidaka T."/>
            <person name="Ochi A."/>
        </authorList>
    </citation>
    <scope>NUCLEOTIDE SEQUENCE [LARGE SCALE GENOMIC DNA]</scope>
    <source>
        <strain evidence="9">USDA-D6B2</strain>
    </source>
</reference>
<organism evidence="9 10">
    <name type="scientific">Babesia caballi</name>
    <dbReference type="NCBI Taxonomy" id="5871"/>
    <lineage>
        <taxon>Eukaryota</taxon>
        <taxon>Sar</taxon>
        <taxon>Alveolata</taxon>
        <taxon>Apicomplexa</taxon>
        <taxon>Aconoidasida</taxon>
        <taxon>Piroplasmida</taxon>
        <taxon>Babesiidae</taxon>
        <taxon>Babesia</taxon>
    </lineage>
</organism>
<proteinExistence type="inferred from homology"/>
<comment type="caution">
    <text evidence="9">The sequence shown here is derived from an EMBL/GenBank/DDBJ whole genome shotgun (WGS) entry which is preliminary data.</text>
</comment>
<dbReference type="EMBL" id="BPLF01000003">
    <property type="protein sequence ID" value="GIX64235.1"/>
    <property type="molecule type" value="Genomic_DNA"/>
</dbReference>
<comment type="similarity">
    <text evidence="7">Belongs to the NFYC/HAP5 subunit family.</text>
</comment>
<dbReference type="Gene3D" id="1.10.20.10">
    <property type="entry name" value="Histone, subunit A"/>
    <property type="match status" value="1"/>
</dbReference>
<keyword evidence="4" id="KW-0010">Activator</keyword>
<evidence type="ECO:0000259" key="8">
    <source>
        <dbReference type="Pfam" id="PF00125"/>
    </source>
</evidence>
<dbReference type="Proteomes" id="UP001497744">
    <property type="component" value="Unassembled WGS sequence"/>
</dbReference>
<feature type="domain" description="Core Histone H2A/H2B/H3" evidence="8">
    <location>
        <begin position="40"/>
        <end position="106"/>
    </location>
</feature>
<accession>A0AAV4LWV8</accession>
<dbReference type="SUPFAM" id="SSF47113">
    <property type="entry name" value="Histone-fold"/>
    <property type="match status" value="1"/>
</dbReference>
<dbReference type="GeneID" id="94195716"/>
<dbReference type="InterPro" id="IPR009072">
    <property type="entry name" value="Histone-fold"/>
</dbReference>
<evidence type="ECO:0000313" key="9">
    <source>
        <dbReference type="EMBL" id="GIX64235.1"/>
    </source>
</evidence>
<dbReference type="AlphaFoldDB" id="A0AAV4LWV8"/>
<sequence length="302" mass="33631">MSDCTDSEQKDEIFEWQGSQNEFLASDRSSVAGDVFSANKGSNIPIARVKKIMKEGEHPGMIAADAPVLLAKACEMLIKDLTLQSWDCTLTTRRCTLQRQDVASAIFKNNVYNFMLDIFTPEELYPKLEPKMEAVPQLNAVKRMKEGRNYSVLHSNPKPRDGYIRGNVALGPGQTPMGPALYQRGAQRYIINPVAQGPGMSSRTPQMIQCHSIPRVNTIMHYSKNLSSNGHMQNGHITKVPMQVLQHANKSHPIVQGTVTYADGSMQSGVQTGQQLQPQVTYLQRVATPQEHNSSQTYQQPF</sequence>